<comment type="caution">
    <text evidence="1">The sequence shown here is derived from an EMBL/GenBank/DDBJ whole genome shotgun (WGS) entry which is preliminary data.</text>
</comment>
<reference evidence="1" key="1">
    <citation type="submission" date="2021-02" db="EMBL/GenBank/DDBJ databases">
        <authorList>
            <person name="Nowell W R."/>
        </authorList>
    </citation>
    <scope>NUCLEOTIDE SEQUENCE</scope>
</reference>
<sequence>AYIQFTNLDLCTSPSAMPNEVKYTLRMQENGPNHFQAQFVKIPAAAYLWKRAPEDFCQGI</sequence>
<accession>A0A8S3DP23</accession>
<proteinExistence type="predicted"/>
<dbReference type="Proteomes" id="UP000676336">
    <property type="component" value="Unassembled WGS sequence"/>
</dbReference>
<evidence type="ECO:0000313" key="2">
    <source>
        <dbReference type="Proteomes" id="UP000676336"/>
    </source>
</evidence>
<dbReference type="AlphaFoldDB" id="A0A8S3DP23"/>
<feature type="non-terminal residue" evidence="1">
    <location>
        <position position="1"/>
    </location>
</feature>
<feature type="non-terminal residue" evidence="1">
    <location>
        <position position="60"/>
    </location>
</feature>
<gene>
    <name evidence="1" type="ORF">SMN809_LOCUS57529</name>
</gene>
<name>A0A8S3DP23_9BILA</name>
<protein>
    <submittedName>
        <fullName evidence="1">Uncharacterized protein</fullName>
    </submittedName>
</protein>
<dbReference type="EMBL" id="CAJOBI010211170">
    <property type="protein sequence ID" value="CAF5018350.1"/>
    <property type="molecule type" value="Genomic_DNA"/>
</dbReference>
<organism evidence="1 2">
    <name type="scientific">Rotaria magnacalcarata</name>
    <dbReference type="NCBI Taxonomy" id="392030"/>
    <lineage>
        <taxon>Eukaryota</taxon>
        <taxon>Metazoa</taxon>
        <taxon>Spiralia</taxon>
        <taxon>Gnathifera</taxon>
        <taxon>Rotifera</taxon>
        <taxon>Eurotatoria</taxon>
        <taxon>Bdelloidea</taxon>
        <taxon>Philodinida</taxon>
        <taxon>Philodinidae</taxon>
        <taxon>Rotaria</taxon>
    </lineage>
</organism>
<evidence type="ECO:0000313" key="1">
    <source>
        <dbReference type="EMBL" id="CAF5018350.1"/>
    </source>
</evidence>